<gene>
    <name evidence="2" type="ORF">GZH47_03175</name>
</gene>
<dbReference type="Gene3D" id="2.40.380.10">
    <property type="entry name" value="FomD-like"/>
    <property type="match status" value="1"/>
</dbReference>
<keyword evidence="3" id="KW-1185">Reference proteome</keyword>
<dbReference type="AlphaFoldDB" id="A0A6C0P8J1"/>
<dbReference type="SUPFAM" id="SSF159234">
    <property type="entry name" value="FomD-like"/>
    <property type="match status" value="1"/>
</dbReference>
<dbReference type="InterPro" id="IPR007295">
    <property type="entry name" value="DUF402"/>
</dbReference>
<dbReference type="EMBL" id="CP048286">
    <property type="protein sequence ID" value="QHW34897.1"/>
    <property type="molecule type" value="Genomic_DNA"/>
</dbReference>
<dbReference type="KEGG" id="prz:GZH47_03175"/>
<sequence>MIVVKRKYGDRADWRRVVERRYAQAYLETENFKGHVTLLELGKVTEPLWVDYAGTKVCIANDGYTWLQQFPIGLHHAVTTMFDEKGQIVQWYVDICYRNGISAENVPWMDDLFVDIVVLPSGEVVHKDADELEDALASGMIDRSLYLLAKAEEERLHALIENGSFQLLGLAAAHRERLHKKLQ</sequence>
<name>A0A6C0P8J1_9BACL</name>
<dbReference type="Proteomes" id="UP000479114">
    <property type="component" value="Chromosome"/>
</dbReference>
<dbReference type="PANTHER" id="PTHR41271">
    <property type="entry name" value="DUF402 DOMAIN-CONTAINING PROTEIN"/>
    <property type="match status" value="1"/>
</dbReference>
<protein>
    <submittedName>
        <fullName evidence="2">DUF402 domain-containing protein</fullName>
    </submittedName>
</protein>
<reference evidence="2 3" key="1">
    <citation type="submission" date="2020-02" db="EMBL/GenBank/DDBJ databases">
        <title>Paenibacillus sp. nov., isolated from rhizosphere soil of tomato.</title>
        <authorList>
            <person name="Weon H.-Y."/>
            <person name="Lee S.A."/>
        </authorList>
    </citation>
    <scope>NUCLEOTIDE SEQUENCE [LARGE SCALE GENOMIC DNA]</scope>
    <source>
        <strain evidence="2 3">14171R-81</strain>
    </source>
</reference>
<evidence type="ECO:0000313" key="2">
    <source>
        <dbReference type="EMBL" id="QHW34897.1"/>
    </source>
</evidence>
<dbReference type="Pfam" id="PF04167">
    <property type="entry name" value="DUF402"/>
    <property type="match status" value="1"/>
</dbReference>
<evidence type="ECO:0000259" key="1">
    <source>
        <dbReference type="Pfam" id="PF04167"/>
    </source>
</evidence>
<evidence type="ECO:0000313" key="3">
    <source>
        <dbReference type="Proteomes" id="UP000479114"/>
    </source>
</evidence>
<accession>A0A6C0P8J1</accession>
<dbReference type="InterPro" id="IPR035930">
    <property type="entry name" value="FomD-like_sf"/>
</dbReference>
<feature type="domain" description="DUF402" evidence="1">
    <location>
        <begin position="61"/>
        <end position="164"/>
    </location>
</feature>
<proteinExistence type="predicted"/>
<dbReference type="PANTHER" id="PTHR41271:SF1">
    <property type="entry name" value="DUF402 DOMAIN-CONTAINING PROTEIN"/>
    <property type="match status" value="1"/>
</dbReference>
<organism evidence="2 3">
    <name type="scientific">Paenibacillus rhizovicinus</name>
    <dbReference type="NCBI Taxonomy" id="2704463"/>
    <lineage>
        <taxon>Bacteria</taxon>
        <taxon>Bacillati</taxon>
        <taxon>Bacillota</taxon>
        <taxon>Bacilli</taxon>
        <taxon>Bacillales</taxon>
        <taxon>Paenibacillaceae</taxon>
        <taxon>Paenibacillus</taxon>
    </lineage>
</organism>